<comment type="caution">
    <text evidence="1">The sequence shown here is derived from an EMBL/GenBank/DDBJ whole genome shotgun (WGS) entry which is preliminary data.</text>
</comment>
<evidence type="ECO:0000313" key="2">
    <source>
        <dbReference type="Proteomes" id="UP000075420"/>
    </source>
</evidence>
<sequence>MDDDHGAADDIAAIFEDYTGLSIAALEQTLLPGQASDTGFLAPGERLGEVIAADARRLRELGVSRHALADRLELAQLWHERPAERSATLPGMSDDFGGSRAKAARLAELARSTGLEGEGDAPFEIVDELAYAGYQEDPFFWGQHRAARDFDIRSRRHPQLRIFGSELAVPLIRRACFFEGRVPYRIDPELAARVLGLVA</sequence>
<protein>
    <submittedName>
        <fullName evidence="1">Uncharacterized protein</fullName>
    </submittedName>
</protein>
<name>A0A150PRH9_SORCE</name>
<dbReference type="AlphaFoldDB" id="A0A150PRH9"/>
<organism evidence="1 2">
    <name type="scientific">Sorangium cellulosum</name>
    <name type="common">Polyangium cellulosum</name>
    <dbReference type="NCBI Taxonomy" id="56"/>
    <lineage>
        <taxon>Bacteria</taxon>
        <taxon>Pseudomonadati</taxon>
        <taxon>Myxococcota</taxon>
        <taxon>Polyangia</taxon>
        <taxon>Polyangiales</taxon>
        <taxon>Polyangiaceae</taxon>
        <taxon>Sorangium</taxon>
    </lineage>
</organism>
<dbReference type="Proteomes" id="UP000075420">
    <property type="component" value="Unassembled WGS sequence"/>
</dbReference>
<evidence type="ECO:0000313" key="1">
    <source>
        <dbReference type="EMBL" id="KYF58028.1"/>
    </source>
</evidence>
<gene>
    <name evidence="1" type="ORF">BE08_43855</name>
</gene>
<reference evidence="1 2" key="1">
    <citation type="submission" date="2014-02" db="EMBL/GenBank/DDBJ databases">
        <title>The small core and large imbalanced accessory genome model reveals a collaborative survival strategy of Sorangium cellulosum strains in nature.</title>
        <authorList>
            <person name="Han K."/>
            <person name="Peng R."/>
            <person name="Blom J."/>
            <person name="Li Y.-Z."/>
        </authorList>
    </citation>
    <scope>NUCLEOTIDE SEQUENCE [LARGE SCALE GENOMIC DNA]</scope>
    <source>
        <strain evidence="1 2">So0157-25</strain>
    </source>
</reference>
<proteinExistence type="predicted"/>
<accession>A0A150PRH9</accession>
<dbReference type="EMBL" id="JELY01000805">
    <property type="protein sequence ID" value="KYF58028.1"/>
    <property type="molecule type" value="Genomic_DNA"/>
</dbReference>